<evidence type="ECO:0000256" key="1">
    <source>
        <dbReference type="SAM" id="MobiDB-lite"/>
    </source>
</evidence>
<dbReference type="Proteomes" id="UP000318878">
    <property type="component" value="Unassembled WGS sequence"/>
</dbReference>
<name>A0A5C5V2D7_9BACT</name>
<keyword evidence="2" id="KW-0812">Transmembrane</keyword>
<reference evidence="3 4" key="1">
    <citation type="submission" date="2019-02" db="EMBL/GenBank/DDBJ databases">
        <title>Deep-cultivation of Planctomycetes and their phenomic and genomic characterization uncovers novel biology.</title>
        <authorList>
            <person name="Wiegand S."/>
            <person name="Jogler M."/>
            <person name="Boedeker C."/>
            <person name="Pinto D."/>
            <person name="Vollmers J."/>
            <person name="Rivas-Marin E."/>
            <person name="Kohn T."/>
            <person name="Peeters S.H."/>
            <person name="Heuer A."/>
            <person name="Rast P."/>
            <person name="Oberbeckmann S."/>
            <person name="Bunk B."/>
            <person name="Jeske O."/>
            <person name="Meyerdierks A."/>
            <person name="Storesund J.E."/>
            <person name="Kallscheuer N."/>
            <person name="Luecker S."/>
            <person name="Lage O.M."/>
            <person name="Pohl T."/>
            <person name="Merkel B.J."/>
            <person name="Hornburger P."/>
            <person name="Mueller R.-W."/>
            <person name="Bruemmer F."/>
            <person name="Labrenz M."/>
            <person name="Spormann A.M."/>
            <person name="Op Den Camp H."/>
            <person name="Overmann J."/>
            <person name="Amann R."/>
            <person name="Jetten M.S.M."/>
            <person name="Mascher T."/>
            <person name="Medema M.H."/>
            <person name="Devos D.P."/>
            <person name="Kaster A.-K."/>
            <person name="Ovreas L."/>
            <person name="Rohde M."/>
            <person name="Galperin M.Y."/>
            <person name="Jogler C."/>
        </authorList>
    </citation>
    <scope>NUCLEOTIDE SEQUENCE [LARGE SCALE GENOMIC DNA]</scope>
    <source>
        <strain evidence="3 4">Enr8</strain>
    </source>
</reference>
<dbReference type="AlphaFoldDB" id="A0A5C5V2D7"/>
<evidence type="ECO:0008006" key="5">
    <source>
        <dbReference type="Google" id="ProtNLM"/>
    </source>
</evidence>
<keyword evidence="2" id="KW-0472">Membrane</keyword>
<gene>
    <name evidence="3" type="ORF">Enr8_40560</name>
</gene>
<organism evidence="3 4">
    <name type="scientific">Blastopirellula retiformator</name>
    <dbReference type="NCBI Taxonomy" id="2527970"/>
    <lineage>
        <taxon>Bacteria</taxon>
        <taxon>Pseudomonadati</taxon>
        <taxon>Planctomycetota</taxon>
        <taxon>Planctomycetia</taxon>
        <taxon>Pirellulales</taxon>
        <taxon>Pirellulaceae</taxon>
        <taxon>Blastopirellula</taxon>
    </lineage>
</organism>
<feature type="compositionally biased region" description="Low complexity" evidence="1">
    <location>
        <begin position="129"/>
        <end position="138"/>
    </location>
</feature>
<proteinExistence type="predicted"/>
<protein>
    <recommendedName>
        <fullName evidence="5">Transmembrane protein</fullName>
    </recommendedName>
</protein>
<feature type="transmembrane region" description="Helical" evidence="2">
    <location>
        <begin position="72"/>
        <end position="90"/>
    </location>
</feature>
<comment type="caution">
    <text evidence="3">The sequence shown here is derived from an EMBL/GenBank/DDBJ whole genome shotgun (WGS) entry which is preliminary data.</text>
</comment>
<evidence type="ECO:0000313" key="3">
    <source>
        <dbReference type="EMBL" id="TWT32130.1"/>
    </source>
</evidence>
<accession>A0A5C5V2D7</accession>
<evidence type="ECO:0000313" key="4">
    <source>
        <dbReference type="Proteomes" id="UP000318878"/>
    </source>
</evidence>
<keyword evidence="4" id="KW-1185">Reference proteome</keyword>
<keyword evidence="2" id="KW-1133">Transmembrane helix</keyword>
<dbReference type="EMBL" id="SJPF01000004">
    <property type="protein sequence ID" value="TWT32130.1"/>
    <property type="molecule type" value="Genomic_DNA"/>
</dbReference>
<evidence type="ECO:0000256" key="2">
    <source>
        <dbReference type="SAM" id="Phobius"/>
    </source>
</evidence>
<feature type="transmembrane region" description="Helical" evidence="2">
    <location>
        <begin position="20"/>
        <end position="38"/>
    </location>
</feature>
<feature type="region of interest" description="Disordered" evidence="1">
    <location>
        <begin position="114"/>
        <end position="138"/>
    </location>
</feature>
<sequence length="138" mass="14573">MNLRSTPPTAPPVPVNARTKIGLVAIICCVIGAALFLVDDPTSSLEHFQGALIKVGGVFALLWLAYPQITKLPVWLSLAIVLIAITTAVASSVWKKAALVAIPVLIVLWMLRPRPASSSPPPKKKKKSASSQSSSAEP</sequence>
<feature type="transmembrane region" description="Helical" evidence="2">
    <location>
        <begin position="50"/>
        <end position="66"/>
    </location>
</feature>